<dbReference type="FunFam" id="3.30.160.60:FF:000446">
    <property type="entry name" value="Zinc finger protein"/>
    <property type="match status" value="1"/>
</dbReference>
<evidence type="ECO:0000313" key="15">
    <source>
        <dbReference type="EMBL" id="CAF3883466.1"/>
    </source>
</evidence>
<evidence type="ECO:0000256" key="9">
    <source>
        <dbReference type="ARBA" id="ARBA00023163"/>
    </source>
</evidence>
<evidence type="ECO:0000256" key="2">
    <source>
        <dbReference type="ARBA" id="ARBA00006991"/>
    </source>
</evidence>
<dbReference type="GO" id="GO:0005634">
    <property type="term" value="C:nucleus"/>
    <property type="evidence" value="ECO:0007669"/>
    <property type="project" value="UniProtKB-SubCell"/>
</dbReference>
<accession>A0A819FUJ2</accession>
<protein>
    <recommendedName>
        <fullName evidence="11">Zinc finger protein 865</fullName>
    </recommendedName>
</protein>
<dbReference type="GO" id="GO:0000981">
    <property type="term" value="F:DNA-binding transcription factor activity, RNA polymerase II-specific"/>
    <property type="evidence" value="ECO:0007669"/>
    <property type="project" value="TreeGrafter"/>
</dbReference>
<dbReference type="Proteomes" id="UP000681720">
    <property type="component" value="Unassembled WGS sequence"/>
</dbReference>
<evidence type="ECO:0000313" key="18">
    <source>
        <dbReference type="Proteomes" id="UP000663842"/>
    </source>
</evidence>
<dbReference type="InterPro" id="IPR013087">
    <property type="entry name" value="Znf_C2H2_type"/>
</dbReference>
<dbReference type="InterPro" id="IPR036236">
    <property type="entry name" value="Znf_C2H2_sf"/>
</dbReference>
<keyword evidence="5 12" id="KW-0863">Zinc-finger</keyword>
<evidence type="ECO:0000256" key="6">
    <source>
        <dbReference type="ARBA" id="ARBA00022833"/>
    </source>
</evidence>
<dbReference type="Pfam" id="PF00096">
    <property type="entry name" value="zf-C2H2"/>
    <property type="match status" value="4"/>
</dbReference>
<keyword evidence="7" id="KW-0805">Transcription regulation</keyword>
<dbReference type="PANTHER" id="PTHR24388">
    <property type="entry name" value="ZINC FINGER PROTEIN"/>
    <property type="match status" value="1"/>
</dbReference>
<keyword evidence="6" id="KW-0862">Zinc</keyword>
<gene>
    <name evidence="17" type="ORF">BYL167_LOCUS9927</name>
    <name evidence="16" type="ORF">GIL414_LOCUS5940</name>
    <name evidence="15" type="ORF">SMN809_LOCUS5733</name>
    <name evidence="14" type="ORF">UXM345_LOCUS9156</name>
</gene>
<proteinExistence type="inferred from homology"/>
<feature type="domain" description="C2H2-type" evidence="13">
    <location>
        <begin position="164"/>
        <end position="191"/>
    </location>
</feature>
<dbReference type="EMBL" id="CAJOBH010002919">
    <property type="protein sequence ID" value="CAF3929499.1"/>
    <property type="molecule type" value="Genomic_DNA"/>
</dbReference>
<feature type="domain" description="C2H2-type" evidence="13">
    <location>
        <begin position="80"/>
        <end position="107"/>
    </location>
</feature>
<dbReference type="FunFam" id="3.30.160.60:FF:000145">
    <property type="entry name" value="Zinc finger protein 574"/>
    <property type="match status" value="1"/>
</dbReference>
<reference evidence="14" key="1">
    <citation type="submission" date="2021-02" db="EMBL/GenBank/DDBJ databases">
        <authorList>
            <person name="Nowell W R."/>
        </authorList>
    </citation>
    <scope>NUCLEOTIDE SEQUENCE</scope>
</reference>
<dbReference type="PROSITE" id="PS00028">
    <property type="entry name" value="ZINC_FINGER_C2H2_1"/>
    <property type="match status" value="5"/>
</dbReference>
<dbReference type="Proteomes" id="UP000663842">
    <property type="component" value="Unassembled WGS sequence"/>
</dbReference>
<evidence type="ECO:0000256" key="5">
    <source>
        <dbReference type="ARBA" id="ARBA00022771"/>
    </source>
</evidence>
<dbReference type="EMBL" id="CAJOBJ010001633">
    <property type="protein sequence ID" value="CAF3888887.1"/>
    <property type="molecule type" value="Genomic_DNA"/>
</dbReference>
<keyword evidence="8" id="KW-0238">DNA-binding</keyword>
<dbReference type="EMBL" id="CAJOBF010000826">
    <property type="protein sequence ID" value="CAF3875110.1"/>
    <property type="molecule type" value="Genomic_DNA"/>
</dbReference>
<dbReference type="PANTHER" id="PTHR24388:SF54">
    <property type="entry name" value="PROTEIN ESCARGOT"/>
    <property type="match status" value="1"/>
</dbReference>
<dbReference type="GO" id="GO:0008270">
    <property type="term" value="F:zinc ion binding"/>
    <property type="evidence" value="ECO:0007669"/>
    <property type="project" value="UniProtKB-KW"/>
</dbReference>
<dbReference type="SUPFAM" id="SSF57667">
    <property type="entry name" value="beta-beta-alpha zinc fingers"/>
    <property type="match status" value="3"/>
</dbReference>
<evidence type="ECO:0000256" key="10">
    <source>
        <dbReference type="ARBA" id="ARBA00023242"/>
    </source>
</evidence>
<evidence type="ECO:0000256" key="1">
    <source>
        <dbReference type="ARBA" id="ARBA00004123"/>
    </source>
</evidence>
<keyword evidence="10" id="KW-0539">Nucleus</keyword>
<evidence type="ECO:0000259" key="13">
    <source>
        <dbReference type="PROSITE" id="PS50157"/>
    </source>
</evidence>
<dbReference type="Proteomes" id="UP000681967">
    <property type="component" value="Unassembled WGS sequence"/>
</dbReference>
<dbReference type="PROSITE" id="PS50157">
    <property type="entry name" value="ZINC_FINGER_C2H2_2"/>
    <property type="match status" value="5"/>
</dbReference>
<evidence type="ECO:0000256" key="7">
    <source>
        <dbReference type="ARBA" id="ARBA00023015"/>
    </source>
</evidence>
<dbReference type="FunFam" id="3.30.160.60:FF:000053">
    <property type="entry name" value="zinc finger protein 182 isoform X1"/>
    <property type="match status" value="1"/>
</dbReference>
<sequence>MTVISTRSTAFMIDNLLSSSVNSKKKIIETEFVSQTPDNYINNNRRKREKPHACSTCGKAFSTSSSLNTHCRIHSGEKPHSCEVCGKRFTASSNLYYHRMTHTKKKPHKCSYCDKTFATPGDLRGHTHIHQGTWPFRCHQCSKGFSKQTNLKNHLLTHTGRKDHKCDICGKLFSLHCNLKSHQKLHRNMQSKNEISRFARQQSNEEDFFPDIHDQDEPTSTTNDIVPNQFFSNKFSVDLLQLFSSVRSYS</sequence>
<evidence type="ECO:0000256" key="3">
    <source>
        <dbReference type="ARBA" id="ARBA00022723"/>
    </source>
</evidence>
<dbReference type="FunFam" id="3.30.160.60:FF:000100">
    <property type="entry name" value="Zinc finger 45-like"/>
    <property type="match status" value="1"/>
</dbReference>
<dbReference type="Gene3D" id="3.30.160.60">
    <property type="entry name" value="Classic Zinc Finger"/>
    <property type="match status" value="5"/>
</dbReference>
<dbReference type="GO" id="GO:0000978">
    <property type="term" value="F:RNA polymerase II cis-regulatory region sequence-specific DNA binding"/>
    <property type="evidence" value="ECO:0007669"/>
    <property type="project" value="TreeGrafter"/>
</dbReference>
<feature type="domain" description="C2H2-type" evidence="13">
    <location>
        <begin position="108"/>
        <end position="135"/>
    </location>
</feature>
<evidence type="ECO:0000256" key="12">
    <source>
        <dbReference type="PROSITE-ProRule" id="PRU00042"/>
    </source>
</evidence>
<feature type="domain" description="C2H2-type" evidence="13">
    <location>
        <begin position="136"/>
        <end position="163"/>
    </location>
</feature>
<organism evidence="14 18">
    <name type="scientific">Rotaria magnacalcarata</name>
    <dbReference type="NCBI Taxonomy" id="392030"/>
    <lineage>
        <taxon>Eukaryota</taxon>
        <taxon>Metazoa</taxon>
        <taxon>Spiralia</taxon>
        <taxon>Gnathifera</taxon>
        <taxon>Rotifera</taxon>
        <taxon>Eurotatoria</taxon>
        <taxon>Bdelloidea</taxon>
        <taxon>Philodinida</taxon>
        <taxon>Philodinidae</taxon>
        <taxon>Rotaria</taxon>
    </lineage>
</organism>
<dbReference type="InterPro" id="IPR050527">
    <property type="entry name" value="Snail/Krueppel_Znf"/>
</dbReference>
<keyword evidence="9" id="KW-0804">Transcription</keyword>
<dbReference type="Proteomes" id="UP000676336">
    <property type="component" value="Unassembled WGS sequence"/>
</dbReference>
<dbReference type="FunFam" id="3.30.160.60:FF:000450">
    <property type="entry name" value="PR domain zinc finger protein 14"/>
    <property type="match status" value="1"/>
</dbReference>
<dbReference type="AlphaFoldDB" id="A0A819FUJ2"/>
<name>A0A819FUJ2_9BILA</name>
<evidence type="ECO:0000256" key="4">
    <source>
        <dbReference type="ARBA" id="ARBA00022737"/>
    </source>
</evidence>
<comment type="subcellular location">
    <subcellularLocation>
        <location evidence="1">Nucleus</location>
    </subcellularLocation>
</comment>
<evidence type="ECO:0000256" key="8">
    <source>
        <dbReference type="ARBA" id="ARBA00023125"/>
    </source>
</evidence>
<comment type="similarity">
    <text evidence="2">Belongs to the krueppel C2H2-type zinc-finger protein family.</text>
</comment>
<dbReference type="EMBL" id="CAJOBI010001477">
    <property type="protein sequence ID" value="CAF3883466.1"/>
    <property type="molecule type" value="Genomic_DNA"/>
</dbReference>
<evidence type="ECO:0000256" key="11">
    <source>
        <dbReference type="ARBA" id="ARBA00068876"/>
    </source>
</evidence>
<dbReference type="SMART" id="SM00355">
    <property type="entry name" value="ZnF_C2H2"/>
    <property type="match status" value="5"/>
</dbReference>
<comment type="caution">
    <text evidence="14">The sequence shown here is derived from an EMBL/GenBank/DDBJ whole genome shotgun (WGS) entry which is preliminary data.</text>
</comment>
<evidence type="ECO:0000313" key="16">
    <source>
        <dbReference type="EMBL" id="CAF3888887.1"/>
    </source>
</evidence>
<evidence type="ECO:0000313" key="14">
    <source>
        <dbReference type="EMBL" id="CAF3875110.1"/>
    </source>
</evidence>
<feature type="domain" description="C2H2-type" evidence="13">
    <location>
        <begin position="52"/>
        <end position="79"/>
    </location>
</feature>
<evidence type="ECO:0000313" key="17">
    <source>
        <dbReference type="EMBL" id="CAF3929499.1"/>
    </source>
</evidence>
<keyword evidence="4" id="KW-0677">Repeat</keyword>
<keyword evidence="3" id="KW-0479">Metal-binding</keyword>